<evidence type="ECO:0000313" key="5">
    <source>
        <dbReference type="Proteomes" id="UP001468345"/>
    </source>
</evidence>
<name>A0ABZ2WCW2_9STAP</name>
<reference evidence="4 5" key="1">
    <citation type="journal article" date="2024" name="ISME J.">
        <title>Staphylococcus epidermidis bacteriocin A37 kills natural competitors with a unique mechanism of action.</title>
        <authorList>
            <person name="Puls J.S."/>
            <person name="Winnerling B."/>
            <person name="Power J.J."/>
            <person name="Kruger A.M."/>
            <person name="Brajtenbach D."/>
            <person name="Johnson M."/>
            <person name="Bilici K."/>
            <person name="Camus L."/>
            <person name="Fliesswasser T."/>
            <person name="Schneider T."/>
            <person name="Sahl H.G."/>
            <person name="Ghosal D."/>
            <person name="Kubitscheck U."/>
            <person name="Heilbronner S."/>
            <person name="Grein F."/>
        </authorList>
    </citation>
    <scope>NUCLEOTIDE SEQUENCE [LARGE SCALE GENOMIC DNA]</scope>
    <source>
        <strain evidence="4 5">SCK7</strain>
    </source>
</reference>
<feature type="domain" description="N-acetyltransferase" evidence="3">
    <location>
        <begin position="1"/>
        <end position="141"/>
    </location>
</feature>
<dbReference type="InterPro" id="IPR039143">
    <property type="entry name" value="GNPNAT1-like"/>
</dbReference>
<comment type="similarity">
    <text evidence="1">Belongs to the UPF0039 (ElaA) family.</text>
</comment>
<dbReference type="Proteomes" id="UP001468345">
    <property type="component" value="Chromosome"/>
</dbReference>
<evidence type="ECO:0000256" key="1">
    <source>
        <dbReference type="ARBA" id="ARBA00009623"/>
    </source>
</evidence>
<evidence type="ECO:0000313" key="4">
    <source>
        <dbReference type="EMBL" id="WZG09871.1"/>
    </source>
</evidence>
<dbReference type="CDD" id="cd04301">
    <property type="entry name" value="NAT_SF"/>
    <property type="match status" value="1"/>
</dbReference>
<dbReference type="Gene3D" id="3.40.630.30">
    <property type="match status" value="1"/>
</dbReference>
<sequence length="141" mass="16452">MFKIATTPKMMEDAYTIRKEVFVHEQGVPLENEIDEHEHIATHVVGYDKKEIPFATGRFRPYKDGVKIERVAIIKTHRNAGLGKLLMSFLEEVAINKNYRNLMLNAQYHARPFYESLGYHTMGEIFLEENIEHIAMTKKLD</sequence>
<dbReference type="PANTHER" id="PTHR13355:SF11">
    <property type="entry name" value="GLUCOSAMINE 6-PHOSPHATE N-ACETYLTRANSFERASE"/>
    <property type="match status" value="1"/>
</dbReference>
<proteinExistence type="inferred from homology"/>
<accession>A0ABZ2WCW2</accession>
<dbReference type="GO" id="GO:0016746">
    <property type="term" value="F:acyltransferase activity"/>
    <property type="evidence" value="ECO:0007669"/>
    <property type="project" value="UniProtKB-KW"/>
</dbReference>
<dbReference type="PROSITE" id="PS51186">
    <property type="entry name" value="GNAT"/>
    <property type="match status" value="1"/>
</dbReference>
<dbReference type="RefSeq" id="WP_069824398.1">
    <property type="nucleotide sequence ID" value="NZ_CP133006.1"/>
</dbReference>
<gene>
    <name evidence="4" type="ORF">SHJJP9002_001840</name>
</gene>
<dbReference type="InterPro" id="IPR016181">
    <property type="entry name" value="Acyl_CoA_acyltransferase"/>
</dbReference>
<evidence type="ECO:0000259" key="3">
    <source>
        <dbReference type="PROSITE" id="PS51186"/>
    </source>
</evidence>
<dbReference type="Pfam" id="PF13673">
    <property type="entry name" value="Acetyltransf_10"/>
    <property type="match status" value="1"/>
</dbReference>
<dbReference type="SUPFAM" id="SSF55729">
    <property type="entry name" value="Acyl-CoA N-acyltransferases (Nat)"/>
    <property type="match status" value="1"/>
</dbReference>
<dbReference type="EMBL" id="CP133006">
    <property type="protein sequence ID" value="WZG09871.1"/>
    <property type="molecule type" value="Genomic_DNA"/>
</dbReference>
<protein>
    <recommendedName>
        <fullName evidence="2">GCN5-related N-acetyltransferase</fullName>
    </recommendedName>
</protein>
<dbReference type="InterPro" id="IPR000182">
    <property type="entry name" value="GNAT_dom"/>
</dbReference>
<keyword evidence="4" id="KW-0012">Acyltransferase</keyword>
<organism evidence="4 5">
    <name type="scientific">Staphylococcus casei</name>
    <dbReference type="NCBI Taxonomy" id="201828"/>
    <lineage>
        <taxon>Bacteria</taxon>
        <taxon>Bacillati</taxon>
        <taxon>Bacillota</taxon>
        <taxon>Bacilli</taxon>
        <taxon>Bacillales</taxon>
        <taxon>Staphylococcaceae</taxon>
        <taxon>Staphylococcus</taxon>
    </lineage>
</organism>
<keyword evidence="4" id="KW-0808">Transferase</keyword>
<dbReference type="PANTHER" id="PTHR13355">
    <property type="entry name" value="GLUCOSAMINE 6-PHOSPHATE N-ACETYLTRANSFERASE"/>
    <property type="match status" value="1"/>
</dbReference>
<keyword evidence="5" id="KW-1185">Reference proteome</keyword>
<evidence type="ECO:0000256" key="2">
    <source>
        <dbReference type="ARBA" id="ARBA00029740"/>
    </source>
</evidence>